<feature type="transmembrane region" description="Helical" evidence="1">
    <location>
        <begin position="12"/>
        <end position="35"/>
    </location>
</feature>
<dbReference type="EMBL" id="VUNQ01000003">
    <property type="protein sequence ID" value="MSU00417.1"/>
    <property type="molecule type" value="Genomic_DNA"/>
</dbReference>
<reference evidence="3 4" key="1">
    <citation type="submission" date="2019-09" db="EMBL/GenBank/DDBJ databases">
        <title>In-depth cultivation of the pig gut microbiome towards novel bacterial diversity and tailored functional studies.</title>
        <authorList>
            <person name="Wylensek D."/>
            <person name="Hitch T.C.A."/>
            <person name="Clavel T."/>
        </authorList>
    </citation>
    <scope>NUCLEOTIDE SEQUENCE [LARGE SCALE GENOMIC DNA]</scope>
    <source>
        <strain evidence="3 4">WCA3-693-APC-4?</strain>
    </source>
</reference>
<dbReference type="SUPFAM" id="SSF53474">
    <property type="entry name" value="alpha/beta-Hydrolases"/>
    <property type="match status" value="1"/>
</dbReference>
<sequence>MELSKKNKFKRIIIAIVIVAIILLLIFLSVIPHFIMRPILGKRVERPQYKSSDYGIEAEHISLKTEDGLSLAAWHTKANNTKGTVIILSGIENPSVTAFFGYAKMFADNGWDSLLIEMRGRNLSEGKEIGLGYTEWNDVVAGVNYLSSNQEVSDLPIIAMGTSMGGATSIMAAGKDSRIDGVIAVSAFSSWEDVFSDNMNLMDAPKLFCTLEKPFVRLYSGIHYGFNITNYSPLKALKNFDNRPLLLMHSTKDSQVPYPSFQRLQKQAEKYNIDTSTFVREGDEHFICYEEYFNNPLQDTEFSNSILDFLNNNY</sequence>
<dbReference type="PANTHER" id="PTHR43358:SF4">
    <property type="entry name" value="ALPHA_BETA HYDROLASE FOLD-1 DOMAIN-CONTAINING PROTEIN"/>
    <property type="match status" value="1"/>
</dbReference>
<accession>A0A6N7XRN5</accession>
<keyword evidence="4" id="KW-1185">Reference proteome</keyword>
<dbReference type="RefSeq" id="WP_154438843.1">
    <property type="nucleotide sequence ID" value="NZ_JAHLPJ010000001.1"/>
</dbReference>
<protein>
    <submittedName>
        <fullName evidence="3">Prolyl oligopeptidase family serine peptidase</fullName>
    </submittedName>
</protein>
<dbReference type="Gene3D" id="3.40.50.1820">
    <property type="entry name" value="alpha/beta hydrolase"/>
    <property type="match status" value="1"/>
</dbReference>
<comment type="caution">
    <text evidence="3">The sequence shown here is derived from an EMBL/GenBank/DDBJ whole genome shotgun (WGS) entry which is preliminary data.</text>
</comment>
<dbReference type="GO" id="GO:0006508">
    <property type="term" value="P:proteolysis"/>
    <property type="evidence" value="ECO:0007669"/>
    <property type="project" value="InterPro"/>
</dbReference>
<keyword evidence="1" id="KW-0472">Membrane</keyword>
<dbReference type="InterPro" id="IPR029058">
    <property type="entry name" value="AB_hydrolase_fold"/>
</dbReference>
<evidence type="ECO:0000259" key="2">
    <source>
        <dbReference type="Pfam" id="PF00326"/>
    </source>
</evidence>
<dbReference type="InterPro" id="IPR001375">
    <property type="entry name" value="Peptidase_S9_cat"/>
</dbReference>
<dbReference type="AlphaFoldDB" id="A0A6N7XRN5"/>
<gene>
    <name evidence="3" type="ORF">FYJ83_02920</name>
</gene>
<evidence type="ECO:0000313" key="4">
    <source>
        <dbReference type="Proteomes" id="UP000469523"/>
    </source>
</evidence>
<name>A0A6N7XRN5_9FIRM</name>
<keyword evidence="1" id="KW-1133">Transmembrane helix</keyword>
<proteinExistence type="predicted"/>
<evidence type="ECO:0000313" key="3">
    <source>
        <dbReference type="EMBL" id="MSU00417.1"/>
    </source>
</evidence>
<dbReference type="Proteomes" id="UP000469523">
    <property type="component" value="Unassembled WGS sequence"/>
</dbReference>
<dbReference type="GO" id="GO:0008236">
    <property type="term" value="F:serine-type peptidase activity"/>
    <property type="evidence" value="ECO:0007669"/>
    <property type="project" value="InterPro"/>
</dbReference>
<organism evidence="3 4">
    <name type="scientific">Tissierella pigra</name>
    <dbReference type="NCBI Taxonomy" id="2607614"/>
    <lineage>
        <taxon>Bacteria</taxon>
        <taxon>Bacillati</taxon>
        <taxon>Bacillota</taxon>
        <taxon>Tissierellia</taxon>
        <taxon>Tissierellales</taxon>
        <taxon>Tissierellaceae</taxon>
        <taxon>Tissierella</taxon>
    </lineage>
</organism>
<evidence type="ECO:0000256" key="1">
    <source>
        <dbReference type="SAM" id="Phobius"/>
    </source>
</evidence>
<dbReference type="InterPro" id="IPR052920">
    <property type="entry name" value="DNA-binding_regulatory"/>
</dbReference>
<dbReference type="Pfam" id="PF00326">
    <property type="entry name" value="Peptidase_S9"/>
    <property type="match status" value="1"/>
</dbReference>
<feature type="domain" description="Peptidase S9 prolyl oligopeptidase catalytic" evidence="2">
    <location>
        <begin position="128"/>
        <end position="291"/>
    </location>
</feature>
<dbReference type="PANTHER" id="PTHR43358">
    <property type="entry name" value="ALPHA/BETA-HYDROLASE"/>
    <property type="match status" value="1"/>
</dbReference>
<keyword evidence="1" id="KW-0812">Transmembrane</keyword>